<dbReference type="VEuPathDB" id="FungiDB:QG37_01268"/>
<evidence type="ECO:0000313" key="3">
    <source>
        <dbReference type="Proteomes" id="UP000037122"/>
    </source>
</evidence>
<comment type="caution">
    <text evidence="2">The sequence shown here is derived from an EMBL/GenBank/DDBJ whole genome shotgun (WGS) entry which is preliminary data.</text>
</comment>
<feature type="region of interest" description="Disordered" evidence="1">
    <location>
        <begin position="20"/>
        <end position="41"/>
    </location>
</feature>
<reference evidence="3" key="1">
    <citation type="journal article" date="2015" name="BMC Genomics">
        <title>Draft genome of a commonly misdiagnosed multidrug resistant pathogen Candida auris.</title>
        <authorList>
            <person name="Chatterjee S."/>
            <person name="Alampalli S.V."/>
            <person name="Nageshan R.K."/>
            <person name="Chettiar S.T."/>
            <person name="Joshi S."/>
            <person name="Tatu U.S."/>
        </authorList>
    </citation>
    <scope>NUCLEOTIDE SEQUENCE [LARGE SCALE GENOMIC DNA]</scope>
    <source>
        <strain evidence="3">6684</strain>
    </source>
</reference>
<dbReference type="Proteomes" id="UP000037122">
    <property type="component" value="Unassembled WGS sequence"/>
</dbReference>
<proteinExistence type="predicted"/>
<organism evidence="2 3">
    <name type="scientific">Candidozyma auris</name>
    <name type="common">Yeast</name>
    <name type="synonym">Candida auris</name>
    <dbReference type="NCBI Taxonomy" id="498019"/>
    <lineage>
        <taxon>Eukaryota</taxon>
        <taxon>Fungi</taxon>
        <taxon>Dikarya</taxon>
        <taxon>Ascomycota</taxon>
        <taxon>Saccharomycotina</taxon>
        <taxon>Pichiomycetes</taxon>
        <taxon>Metschnikowiaceae</taxon>
        <taxon>Candidozyma</taxon>
    </lineage>
</organism>
<protein>
    <submittedName>
        <fullName evidence="2">Uncharacterized protein</fullName>
    </submittedName>
</protein>
<evidence type="ECO:0000256" key="1">
    <source>
        <dbReference type="SAM" id="MobiDB-lite"/>
    </source>
</evidence>
<dbReference type="AlphaFoldDB" id="A0A0L0P6P9"/>
<evidence type="ECO:0000313" key="2">
    <source>
        <dbReference type="EMBL" id="KNE01920.1"/>
    </source>
</evidence>
<name>A0A0L0P6P9_CANAR</name>
<gene>
    <name evidence="2" type="ORF">QG37_01268</name>
</gene>
<sequence>MISDDWEEGIGYRAEVGHVGAPMSVPLPKTESGRATFTKQR</sequence>
<accession>A0A0L0P6P9</accession>
<dbReference type="EMBL" id="LGST01000008">
    <property type="protein sequence ID" value="KNE01920.1"/>
    <property type="molecule type" value="Genomic_DNA"/>
</dbReference>